<proteinExistence type="predicted"/>
<gene>
    <name evidence="1" type="ORF">NCTC9128_02115</name>
</gene>
<dbReference type="AlphaFoldDB" id="A0A2X3D001"/>
<dbReference type="Proteomes" id="UP000251088">
    <property type="component" value="Unassembled WGS sequence"/>
</dbReference>
<organism evidence="1 2">
    <name type="scientific">Klebsiella pneumoniae</name>
    <dbReference type="NCBI Taxonomy" id="573"/>
    <lineage>
        <taxon>Bacteria</taxon>
        <taxon>Pseudomonadati</taxon>
        <taxon>Pseudomonadota</taxon>
        <taxon>Gammaproteobacteria</taxon>
        <taxon>Enterobacterales</taxon>
        <taxon>Enterobacteriaceae</taxon>
        <taxon>Klebsiella/Raoultella group</taxon>
        <taxon>Klebsiella</taxon>
        <taxon>Klebsiella pneumoniae complex</taxon>
    </lineage>
</organism>
<evidence type="ECO:0000313" key="1">
    <source>
        <dbReference type="EMBL" id="SQC14035.1"/>
    </source>
</evidence>
<accession>A0A2X3D001</accession>
<dbReference type="Gene3D" id="3.60.15.10">
    <property type="entry name" value="Ribonuclease Z/Hydroxyacylglutathione hydrolase-like"/>
    <property type="match status" value="1"/>
</dbReference>
<dbReference type="SUPFAM" id="SSF56281">
    <property type="entry name" value="Metallo-hydrolase/oxidoreductase"/>
    <property type="match status" value="1"/>
</dbReference>
<reference evidence="1 2" key="1">
    <citation type="submission" date="2018-06" db="EMBL/GenBank/DDBJ databases">
        <authorList>
            <consortium name="Pathogen Informatics"/>
            <person name="Doyle S."/>
        </authorList>
    </citation>
    <scope>NUCLEOTIDE SEQUENCE [LARGE SCALE GENOMIC DNA]</scope>
    <source>
        <strain evidence="1 2">NCTC9128</strain>
    </source>
</reference>
<evidence type="ECO:0000313" key="2">
    <source>
        <dbReference type="Proteomes" id="UP000251088"/>
    </source>
</evidence>
<dbReference type="EMBL" id="UAWN01000011">
    <property type="protein sequence ID" value="SQC14035.1"/>
    <property type="molecule type" value="Genomic_DNA"/>
</dbReference>
<sequence>MSGWNTVWQDDRWVPLFPNARYLCSAKELSRVKNSERYRALWLDSLLPVIEAGQLETVDVATRPRVGGRIDFIPTPRPQVRTMPRLILAAGDDYACFSGDLLHSPIQFGPSAVEFSVLRRSPAGGSLATGDDGVGGSHHAQWFTGHFAGPSCGWLEKDKQGDYRWREAGKQAADKGNSDE</sequence>
<protein>
    <submittedName>
        <fullName evidence="1">Beta-lactamase-like protein</fullName>
    </submittedName>
</protein>
<dbReference type="InterPro" id="IPR036866">
    <property type="entry name" value="RibonucZ/Hydroxyglut_hydro"/>
</dbReference>
<name>A0A2X3D001_KLEPN</name>